<dbReference type="OrthoDB" id="7553167at2759"/>
<proteinExistence type="predicted"/>
<sequence>ELIAIVKANPILWDKRQKGYKNVHNKECAWASVNAMLKNIADLDAEKEFYKIRQRYGKERRKVIMSLKGKSGQGAQLIYVPGWELYESCDSFLRDII</sequence>
<dbReference type="EMBL" id="GL438406">
    <property type="protein sequence ID" value="EFN68991.1"/>
    <property type="molecule type" value="Genomic_DNA"/>
</dbReference>
<dbReference type="PROSITE" id="PS51029">
    <property type="entry name" value="MADF"/>
    <property type="match status" value="1"/>
</dbReference>
<feature type="non-terminal residue" evidence="2">
    <location>
        <position position="1"/>
    </location>
</feature>
<dbReference type="InterPro" id="IPR039353">
    <property type="entry name" value="TF_Adf1"/>
</dbReference>
<evidence type="ECO:0000313" key="3">
    <source>
        <dbReference type="Proteomes" id="UP000000311"/>
    </source>
</evidence>
<accession>E2AC43</accession>
<dbReference type="GO" id="GO:0006357">
    <property type="term" value="P:regulation of transcription by RNA polymerase II"/>
    <property type="evidence" value="ECO:0007669"/>
    <property type="project" value="TreeGrafter"/>
</dbReference>
<feature type="non-terminal residue" evidence="2">
    <location>
        <position position="97"/>
    </location>
</feature>
<dbReference type="GO" id="GO:0005634">
    <property type="term" value="C:nucleus"/>
    <property type="evidence" value="ECO:0007669"/>
    <property type="project" value="TreeGrafter"/>
</dbReference>
<evidence type="ECO:0000259" key="1">
    <source>
        <dbReference type="PROSITE" id="PS51029"/>
    </source>
</evidence>
<dbReference type="InterPro" id="IPR006578">
    <property type="entry name" value="MADF-dom"/>
</dbReference>
<keyword evidence="3" id="KW-1185">Reference proteome</keyword>
<protein>
    <recommendedName>
        <fullName evidence="1">MADF domain-containing protein</fullName>
    </recommendedName>
</protein>
<organism evidence="3">
    <name type="scientific">Camponotus floridanus</name>
    <name type="common">Florida carpenter ant</name>
    <dbReference type="NCBI Taxonomy" id="104421"/>
    <lineage>
        <taxon>Eukaryota</taxon>
        <taxon>Metazoa</taxon>
        <taxon>Ecdysozoa</taxon>
        <taxon>Arthropoda</taxon>
        <taxon>Hexapoda</taxon>
        <taxon>Insecta</taxon>
        <taxon>Pterygota</taxon>
        <taxon>Neoptera</taxon>
        <taxon>Endopterygota</taxon>
        <taxon>Hymenoptera</taxon>
        <taxon>Apocrita</taxon>
        <taxon>Aculeata</taxon>
        <taxon>Formicoidea</taxon>
        <taxon>Formicidae</taxon>
        <taxon>Formicinae</taxon>
        <taxon>Camponotus</taxon>
    </lineage>
</organism>
<reference evidence="2 3" key="1">
    <citation type="journal article" date="2010" name="Science">
        <title>Genomic comparison of the ants Camponotus floridanus and Harpegnathos saltator.</title>
        <authorList>
            <person name="Bonasio R."/>
            <person name="Zhang G."/>
            <person name="Ye C."/>
            <person name="Mutti N.S."/>
            <person name="Fang X."/>
            <person name="Qin N."/>
            <person name="Donahue G."/>
            <person name="Yang P."/>
            <person name="Li Q."/>
            <person name="Li C."/>
            <person name="Zhang P."/>
            <person name="Huang Z."/>
            <person name="Berger S.L."/>
            <person name="Reinberg D."/>
            <person name="Wang J."/>
            <person name="Liebig J."/>
        </authorList>
    </citation>
    <scope>NUCLEOTIDE SEQUENCE [LARGE SCALE GENOMIC DNA]</scope>
    <source>
        <strain evidence="3">C129</strain>
    </source>
</reference>
<dbReference type="PANTHER" id="PTHR12243:SF69">
    <property type="entry name" value="SI:CH73-59F11.3"/>
    <property type="match status" value="1"/>
</dbReference>
<dbReference type="AlphaFoldDB" id="E2AC43"/>
<dbReference type="Pfam" id="PF10545">
    <property type="entry name" value="MADF_DNA_bdg"/>
    <property type="match status" value="1"/>
</dbReference>
<name>E2AC43_CAMFO</name>
<dbReference type="Proteomes" id="UP000000311">
    <property type="component" value="Unassembled WGS sequence"/>
</dbReference>
<gene>
    <name evidence="2" type="ORF">EAG_02452</name>
</gene>
<feature type="domain" description="MADF" evidence="1">
    <location>
        <begin position="1"/>
        <end position="97"/>
    </location>
</feature>
<evidence type="ECO:0000313" key="2">
    <source>
        <dbReference type="EMBL" id="EFN68991.1"/>
    </source>
</evidence>
<dbReference type="GO" id="GO:0005667">
    <property type="term" value="C:transcription regulator complex"/>
    <property type="evidence" value="ECO:0007669"/>
    <property type="project" value="TreeGrafter"/>
</dbReference>
<dbReference type="PANTHER" id="PTHR12243">
    <property type="entry name" value="MADF DOMAIN TRANSCRIPTION FACTOR"/>
    <property type="match status" value="1"/>
</dbReference>
<dbReference type="InParanoid" id="E2AC43"/>
<dbReference type="SMART" id="SM00595">
    <property type="entry name" value="MADF"/>
    <property type="match status" value="1"/>
</dbReference>